<sequence>MQGEVSPRRVARNIEEVVRLEEEERRRRPPSSRIADIVARAAGTPQFVLLHAAGIALYVAANVGLVPGVPVFDPFPFGLLGGFFSLEGVLLAAFVLMKQNRADARDEERAHLDLQVSLLAEQEVTKVIQMLERVSAALGIEREVMDREARELGETTAVGDLAATLHRQLHPEERPGGPA</sequence>
<evidence type="ECO:0008006" key="4">
    <source>
        <dbReference type="Google" id="ProtNLM"/>
    </source>
</evidence>
<dbReference type="PANTHER" id="PTHR41386">
    <property type="entry name" value="INTEGRAL MEMBRANE PROTEIN-RELATED"/>
    <property type="match status" value="1"/>
</dbReference>
<dbReference type="OrthoDB" id="9795736at2"/>
<proteinExistence type="predicted"/>
<protein>
    <recommendedName>
        <fullName evidence="4">DUF1003 domain-containing protein</fullName>
    </recommendedName>
</protein>
<dbReference type="EMBL" id="QGNA01000002">
    <property type="protein sequence ID" value="PWS37029.1"/>
    <property type="molecule type" value="Genomic_DNA"/>
</dbReference>
<dbReference type="PANTHER" id="PTHR41386:SF1">
    <property type="entry name" value="MEMBRANE PROTEIN"/>
    <property type="match status" value="1"/>
</dbReference>
<gene>
    <name evidence="2" type="ORF">DFH01_09125</name>
</gene>
<dbReference type="Proteomes" id="UP000245765">
    <property type="component" value="Unassembled WGS sequence"/>
</dbReference>
<comment type="caution">
    <text evidence="2">The sequence shown here is derived from an EMBL/GenBank/DDBJ whole genome shotgun (WGS) entry which is preliminary data.</text>
</comment>
<reference evidence="3" key="1">
    <citation type="submission" date="2018-05" db="EMBL/GenBank/DDBJ databases">
        <authorList>
            <person name="Du Z."/>
            <person name="Wang X."/>
        </authorList>
    </citation>
    <scope>NUCLEOTIDE SEQUENCE [LARGE SCALE GENOMIC DNA]</scope>
    <source>
        <strain evidence="3">CQN31</strain>
    </source>
</reference>
<feature type="transmembrane region" description="Helical" evidence="1">
    <location>
        <begin position="75"/>
        <end position="96"/>
    </location>
</feature>
<keyword evidence="1" id="KW-0472">Membrane</keyword>
<name>A0A317FGF1_9PROT</name>
<dbReference type="Pfam" id="PF06210">
    <property type="entry name" value="DUF1003"/>
    <property type="match status" value="1"/>
</dbReference>
<evidence type="ECO:0000256" key="1">
    <source>
        <dbReference type="SAM" id="Phobius"/>
    </source>
</evidence>
<dbReference type="InterPro" id="IPR010406">
    <property type="entry name" value="DUF1003"/>
</dbReference>
<feature type="transmembrane region" description="Helical" evidence="1">
    <location>
        <begin position="47"/>
        <end position="69"/>
    </location>
</feature>
<organism evidence="2 3">
    <name type="scientific">Falsiroseomonas bella</name>
    <dbReference type="NCBI Taxonomy" id="2184016"/>
    <lineage>
        <taxon>Bacteria</taxon>
        <taxon>Pseudomonadati</taxon>
        <taxon>Pseudomonadota</taxon>
        <taxon>Alphaproteobacteria</taxon>
        <taxon>Acetobacterales</taxon>
        <taxon>Roseomonadaceae</taxon>
        <taxon>Falsiroseomonas</taxon>
    </lineage>
</organism>
<dbReference type="RefSeq" id="WP_109870140.1">
    <property type="nucleotide sequence ID" value="NZ_QGNA01000002.1"/>
</dbReference>
<keyword evidence="3" id="KW-1185">Reference proteome</keyword>
<evidence type="ECO:0000313" key="2">
    <source>
        <dbReference type="EMBL" id="PWS37029.1"/>
    </source>
</evidence>
<keyword evidence="1" id="KW-1133">Transmembrane helix</keyword>
<keyword evidence="1" id="KW-0812">Transmembrane</keyword>
<evidence type="ECO:0000313" key="3">
    <source>
        <dbReference type="Proteomes" id="UP000245765"/>
    </source>
</evidence>
<dbReference type="AlphaFoldDB" id="A0A317FGF1"/>
<accession>A0A317FGF1</accession>